<gene>
    <name evidence="6" type="ORF">BO86DRAFT_113778</name>
</gene>
<evidence type="ECO:0000256" key="4">
    <source>
        <dbReference type="ARBA" id="ARBA00023002"/>
    </source>
</evidence>
<keyword evidence="3" id="KW-0274">FAD</keyword>
<evidence type="ECO:0000313" key="6">
    <source>
        <dbReference type="EMBL" id="RAH86540.1"/>
    </source>
</evidence>
<dbReference type="Proteomes" id="UP000249497">
    <property type="component" value="Unassembled WGS sequence"/>
</dbReference>
<dbReference type="EMBL" id="KZ824772">
    <property type="protein sequence ID" value="RAH86540.1"/>
    <property type="molecule type" value="Genomic_DNA"/>
</dbReference>
<keyword evidence="4" id="KW-0560">Oxidoreductase</keyword>
<dbReference type="OrthoDB" id="2915840at2759"/>
<dbReference type="Pfam" id="PF00743">
    <property type="entry name" value="FMO-like"/>
    <property type="match status" value="1"/>
</dbReference>
<dbReference type="InterPro" id="IPR020946">
    <property type="entry name" value="Flavin_mOase-like"/>
</dbReference>
<feature type="region of interest" description="Disordered" evidence="5">
    <location>
        <begin position="493"/>
        <end position="517"/>
    </location>
</feature>
<reference evidence="6 7" key="1">
    <citation type="submission" date="2018-02" db="EMBL/GenBank/DDBJ databases">
        <title>The genomes of Aspergillus section Nigri reveals drivers in fungal speciation.</title>
        <authorList>
            <consortium name="DOE Joint Genome Institute"/>
            <person name="Vesth T.C."/>
            <person name="Nybo J."/>
            <person name="Theobald S."/>
            <person name="Brandl J."/>
            <person name="Frisvad J.C."/>
            <person name="Nielsen K.F."/>
            <person name="Lyhne E.K."/>
            <person name="Kogle M.E."/>
            <person name="Kuo A."/>
            <person name="Riley R."/>
            <person name="Clum A."/>
            <person name="Nolan M."/>
            <person name="Lipzen A."/>
            <person name="Salamov A."/>
            <person name="Henrissat B."/>
            <person name="Wiebenga A."/>
            <person name="De vries R.P."/>
            <person name="Grigoriev I.V."/>
            <person name="Mortensen U.H."/>
            <person name="Andersen M.R."/>
            <person name="Baker S.E."/>
        </authorList>
    </citation>
    <scope>NUCLEOTIDE SEQUENCE [LARGE SCALE GENOMIC DNA]</scope>
    <source>
        <strain evidence="6 7">CBS 114.51</strain>
    </source>
</reference>
<evidence type="ECO:0000256" key="1">
    <source>
        <dbReference type="ARBA" id="ARBA00009183"/>
    </source>
</evidence>
<evidence type="ECO:0000256" key="5">
    <source>
        <dbReference type="SAM" id="MobiDB-lite"/>
    </source>
</evidence>
<dbReference type="Gene3D" id="3.50.50.60">
    <property type="entry name" value="FAD/NAD(P)-binding domain"/>
    <property type="match status" value="1"/>
</dbReference>
<evidence type="ECO:0000313" key="7">
    <source>
        <dbReference type="Proteomes" id="UP000249497"/>
    </source>
</evidence>
<protein>
    <submittedName>
        <fullName evidence="6">FAD/NAD(P)-binding domain-containing protein</fullName>
    </submittedName>
</protein>
<dbReference type="GO" id="GO:0050661">
    <property type="term" value="F:NADP binding"/>
    <property type="evidence" value="ECO:0007669"/>
    <property type="project" value="InterPro"/>
</dbReference>
<accession>A0A8T8XEN9</accession>
<dbReference type="GeneID" id="37169640"/>
<keyword evidence="2" id="KW-0285">Flavoprotein</keyword>
<comment type="similarity">
    <text evidence="1">Belongs to the FMO family.</text>
</comment>
<dbReference type="SUPFAM" id="SSF51905">
    <property type="entry name" value="FAD/NAD(P)-binding domain"/>
    <property type="match status" value="1"/>
</dbReference>
<dbReference type="GO" id="GO:0050660">
    <property type="term" value="F:flavin adenine dinucleotide binding"/>
    <property type="evidence" value="ECO:0007669"/>
    <property type="project" value="InterPro"/>
</dbReference>
<name>A0A8T8XEN9_ASPJA</name>
<evidence type="ECO:0000256" key="3">
    <source>
        <dbReference type="ARBA" id="ARBA00022827"/>
    </source>
</evidence>
<dbReference type="GO" id="GO:0004499">
    <property type="term" value="F:N,N-dimethylaniline monooxygenase activity"/>
    <property type="evidence" value="ECO:0007669"/>
    <property type="project" value="InterPro"/>
</dbReference>
<proteinExistence type="inferred from homology"/>
<dbReference type="AlphaFoldDB" id="A0A8T8XEN9"/>
<dbReference type="InterPro" id="IPR036188">
    <property type="entry name" value="FAD/NAD-bd_sf"/>
</dbReference>
<dbReference type="InterPro" id="IPR050346">
    <property type="entry name" value="FMO-like"/>
</dbReference>
<dbReference type="RefSeq" id="XP_025532434.1">
    <property type="nucleotide sequence ID" value="XM_025665948.1"/>
</dbReference>
<sequence>MAEMNDMVVIGAGLYGLMAAKTYLDVNPTSTVEILEASRSVGGVWGRDRLCRGVKTNSIAGSYAYSDFPMSEARFGVKWHQHVPGEVVYKYFEAFATQYDLHRRIRLSCRVKTVEKCPDGSWSISAIEDSQAITINTRRLIVATGLASEPVMPQYLGASSFERPLLHCKDLASHHELYNTAKTVAVVGGSKSAWDTAYQFASLGTRVHWILRKSGHGPARLLPAQATPFRLWMEKIVTTRFMTWLSPCPWGDTDSNGGGWMPRFLQGTTTGQWISRHLWAWFSTTCLQDPALVRSAETRKLQPQAIKPFTPAGGFSARNYPPDFFQYIDSGMIQIHTADIDGLAAPGSVHLRDGPSLEVDALIVSGGWQHWPTIKFLPAEVHEQMGFPRTQGARNPQAERIDREILRQFQFLNNGIMDKDAAAAAAAAATTAADTKVPHRDDAPWRLYRFMVPPAFINDRSIGFAGFVATTLNAVCAQTQALWLTAYFSSSSSSSSSTSRDDNHSPDPSSPTISLPVGRGTADQIWWDTLVHSQFSQWRYPGSFGHRFPIAFYEGLPYVDLLLKDLGLRVRRKDGVLREWFESYGPEDYCGIVGEWLALWRRDGDRVE</sequence>
<dbReference type="PANTHER" id="PTHR23023">
    <property type="entry name" value="DIMETHYLANILINE MONOOXYGENASE"/>
    <property type="match status" value="1"/>
</dbReference>
<keyword evidence="7" id="KW-1185">Reference proteome</keyword>
<organism evidence="6 7">
    <name type="scientific">Aspergillus japonicus CBS 114.51</name>
    <dbReference type="NCBI Taxonomy" id="1448312"/>
    <lineage>
        <taxon>Eukaryota</taxon>
        <taxon>Fungi</taxon>
        <taxon>Dikarya</taxon>
        <taxon>Ascomycota</taxon>
        <taxon>Pezizomycotina</taxon>
        <taxon>Eurotiomycetes</taxon>
        <taxon>Eurotiomycetidae</taxon>
        <taxon>Eurotiales</taxon>
        <taxon>Aspergillaceae</taxon>
        <taxon>Aspergillus</taxon>
        <taxon>Aspergillus subgen. Circumdati</taxon>
    </lineage>
</organism>
<evidence type="ECO:0000256" key="2">
    <source>
        <dbReference type="ARBA" id="ARBA00022630"/>
    </source>
</evidence>